<reference evidence="1" key="1">
    <citation type="submission" date="2020-07" db="EMBL/GenBank/DDBJ databases">
        <title>Multicomponent nature underlies the extraordinary mechanical properties of spider dragline silk.</title>
        <authorList>
            <person name="Kono N."/>
            <person name="Nakamura H."/>
            <person name="Mori M."/>
            <person name="Yoshida Y."/>
            <person name="Ohtoshi R."/>
            <person name="Malay A.D."/>
            <person name="Moran D.A.P."/>
            <person name="Tomita M."/>
            <person name="Numata K."/>
            <person name="Arakawa K."/>
        </authorList>
    </citation>
    <scope>NUCLEOTIDE SEQUENCE</scope>
</reference>
<gene>
    <name evidence="1" type="ORF">TNCT_64301</name>
</gene>
<evidence type="ECO:0000313" key="2">
    <source>
        <dbReference type="Proteomes" id="UP000887116"/>
    </source>
</evidence>
<sequence length="112" mass="13069">MRSRRWDSSGTYRVVSLREDSSPAAHPLVWERQRGFIGGWEEGKVRHCSEKRVERLWARGRLMPHNGKRSGENEDTTESFVMTWCLVSFSSFWLLSLTNSKLAFIFKILCSD</sequence>
<proteinExistence type="predicted"/>
<organism evidence="1 2">
    <name type="scientific">Trichonephila clavata</name>
    <name type="common">Joro spider</name>
    <name type="synonym">Nephila clavata</name>
    <dbReference type="NCBI Taxonomy" id="2740835"/>
    <lineage>
        <taxon>Eukaryota</taxon>
        <taxon>Metazoa</taxon>
        <taxon>Ecdysozoa</taxon>
        <taxon>Arthropoda</taxon>
        <taxon>Chelicerata</taxon>
        <taxon>Arachnida</taxon>
        <taxon>Araneae</taxon>
        <taxon>Araneomorphae</taxon>
        <taxon>Entelegynae</taxon>
        <taxon>Araneoidea</taxon>
        <taxon>Nephilidae</taxon>
        <taxon>Trichonephila</taxon>
    </lineage>
</organism>
<dbReference type="Proteomes" id="UP000887116">
    <property type="component" value="Unassembled WGS sequence"/>
</dbReference>
<evidence type="ECO:0000313" key="1">
    <source>
        <dbReference type="EMBL" id="GFQ63787.1"/>
    </source>
</evidence>
<dbReference type="EMBL" id="BMAO01000012">
    <property type="protein sequence ID" value="GFQ63787.1"/>
    <property type="molecule type" value="Genomic_DNA"/>
</dbReference>
<accession>A0A8X6EXA2</accession>
<name>A0A8X6EXA2_TRICU</name>
<protein>
    <submittedName>
        <fullName evidence="1">Uncharacterized protein</fullName>
    </submittedName>
</protein>
<dbReference type="AlphaFoldDB" id="A0A8X6EXA2"/>
<comment type="caution">
    <text evidence="1">The sequence shown here is derived from an EMBL/GenBank/DDBJ whole genome shotgun (WGS) entry which is preliminary data.</text>
</comment>
<keyword evidence="2" id="KW-1185">Reference proteome</keyword>